<feature type="chain" id="PRO_5024348245" description="Syndecan/Neurexin domain-containing protein" evidence="3">
    <location>
        <begin position="17"/>
        <end position="110"/>
    </location>
</feature>
<sequence length="110" mass="12136">MMLRLLLLALLLTVKADKLDSDGSGDGFQDDDEEQGDEQEIQFGQHASVKNDREDVDNEEGNITFIIIAAVSVVALTIVAVIAVVLFRRHLKRREQGVYSVPVEQGQKGV</sequence>
<keyword evidence="3" id="KW-0732">Signal</keyword>
<name>A0A5N5M6C6_PANHP</name>
<evidence type="ECO:0000256" key="2">
    <source>
        <dbReference type="SAM" id="Phobius"/>
    </source>
</evidence>
<comment type="caution">
    <text evidence="4">The sequence shown here is derived from an EMBL/GenBank/DDBJ whole genome shotgun (WGS) entry which is preliminary data.</text>
</comment>
<evidence type="ECO:0000313" key="4">
    <source>
        <dbReference type="EMBL" id="KAB5550599.1"/>
    </source>
</evidence>
<accession>A0A5N5M6C6</accession>
<feature type="transmembrane region" description="Helical" evidence="2">
    <location>
        <begin position="63"/>
        <end position="87"/>
    </location>
</feature>
<keyword evidence="2" id="KW-0472">Membrane</keyword>
<reference evidence="4 5" key="1">
    <citation type="submission" date="2019-06" db="EMBL/GenBank/DDBJ databases">
        <title>A chromosome-scale genome assembly of the striped catfish, Pangasianodon hypophthalmus.</title>
        <authorList>
            <person name="Wen M."/>
            <person name="Zahm M."/>
            <person name="Roques C."/>
            <person name="Cabau C."/>
            <person name="Klopp C."/>
            <person name="Donnadieu C."/>
            <person name="Jouanno E."/>
            <person name="Avarre J.-C."/>
            <person name="Campet M."/>
            <person name="Ha T.T.T."/>
            <person name="Dugue R."/>
            <person name="Lampietro C."/>
            <person name="Louis A."/>
            <person name="Herpin A."/>
            <person name="Echchiki A."/>
            <person name="Berthelot C."/>
            <person name="Parey E."/>
            <person name="Roest-Crollius H."/>
            <person name="Braasch I."/>
            <person name="Postlethwait J."/>
            <person name="Bobe J."/>
            <person name="Montfort J."/>
            <person name="Bouchez O."/>
            <person name="Begum T."/>
            <person name="Schartl M."/>
            <person name="Guiguen Y."/>
        </authorList>
    </citation>
    <scope>NUCLEOTIDE SEQUENCE [LARGE SCALE GENOMIC DNA]</scope>
    <source>
        <strain evidence="4 5">Indonesia</strain>
        <tissue evidence="4">Blood</tissue>
    </source>
</reference>
<evidence type="ECO:0000313" key="5">
    <source>
        <dbReference type="Proteomes" id="UP000327468"/>
    </source>
</evidence>
<organism evidence="4 5">
    <name type="scientific">Pangasianodon hypophthalmus</name>
    <name type="common">Striped catfish</name>
    <name type="synonym">Helicophagus hypophthalmus</name>
    <dbReference type="NCBI Taxonomy" id="310915"/>
    <lineage>
        <taxon>Eukaryota</taxon>
        <taxon>Metazoa</taxon>
        <taxon>Chordata</taxon>
        <taxon>Craniata</taxon>
        <taxon>Vertebrata</taxon>
        <taxon>Euteleostomi</taxon>
        <taxon>Actinopterygii</taxon>
        <taxon>Neopterygii</taxon>
        <taxon>Teleostei</taxon>
        <taxon>Ostariophysi</taxon>
        <taxon>Siluriformes</taxon>
        <taxon>Pangasiidae</taxon>
        <taxon>Pangasianodon</taxon>
    </lineage>
</organism>
<keyword evidence="2" id="KW-1133">Transmembrane helix</keyword>
<evidence type="ECO:0008006" key="6">
    <source>
        <dbReference type="Google" id="ProtNLM"/>
    </source>
</evidence>
<gene>
    <name evidence="4" type="ORF">PHYPO_G00055590</name>
</gene>
<evidence type="ECO:0000256" key="3">
    <source>
        <dbReference type="SAM" id="SignalP"/>
    </source>
</evidence>
<proteinExistence type="predicted"/>
<feature type="region of interest" description="Disordered" evidence="1">
    <location>
        <begin position="18"/>
        <end position="54"/>
    </location>
</feature>
<dbReference type="EMBL" id="VFJC01000015">
    <property type="protein sequence ID" value="KAB5550599.1"/>
    <property type="molecule type" value="Genomic_DNA"/>
</dbReference>
<feature type="compositionally biased region" description="Acidic residues" evidence="1">
    <location>
        <begin position="28"/>
        <end position="40"/>
    </location>
</feature>
<evidence type="ECO:0000256" key="1">
    <source>
        <dbReference type="SAM" id="MobiDB-lite"/>
    </source>
</evidence>
<keyword evidence="5" id="KW-1185">Reference proteome</keyword>
<protein>
    <recommendedName>
        <fullName evidence="6">Syndecan/Neurexin domain-containing protein</fullName>
    </recommendedName>
</protein>
<keyword evidence="2" id="KW-0812">Transmembrane</keyword>
<dbReference type="Proteomes" id="UP000327468">
    <property type="component" value="Chromosome 14"/>
</dbReference>
<feature type="signal peptide" evidence="3">
    <location>
        <begin position="1"/>
        <end position="16"/>
    </location>
</feature>
<dbReference type="AlphaFoldDB" id="A0A5N5M6C6"/>